<evidence type="ECO:0000313" key="2">
    <source>
        <dbReference type="Proteomes" id="UP000582643"/>
    </source>
</evidence>
<accession>A0A7W7TZZ2</accession>
<gene>
    <name evidence="1" type="ORF">GGE06_003016</name>
</gene>
<dbReference type="Gene3D" id="3.10.450.50">
    <property type="match status" value="1"/>
</dbReference>
<dbReference type="EMBL" id="JACHJY010000004">
    <property type="protein sequence ID" value="MBB4982106.1"/>
    <property type="molecule type" value="Genomic_DNA"/>
</dbReference>
<organism evidence="1 2">
    <name type="scientific">Streptomyces nymphaeiformis</name>
    <dbReference type="NCBI Taxonomy" id="2663842"/>
    <lineage>
        <taxon>Bacteria</taxon>
        <taxon>Bacillati</taxon>
        <taxon>Actinomycetota</taxon>
        <taxon>Actinomycetes</taxon>
        <taxon>Kitasatosporales</taxon>
        <taxon>Streptomycetaceae</taxon>
        <taxon>Streptomyces</taxon>
    </lineage>
</organism>
<sequence>MDQTLVDRMRTYLDAGLAMDVEALDALYDPAFENVRCDEEGLTVTLTKDMFMSRFRALREQGVSVGESVDDATFLITSTYGEYGSIVVHRVKDGLPVLYTFVWQRAPHGGWGTLLREFTYEKDISHLVRLMEAATS</sequence>
<dbReference type="InterPro" id="IPR032710">
    <property type="entry name" value="NTF2-like_dom_sf"/>
</dbReference>
<protein>
    <recommendedName>
        <fullName evidence="3">DUF4440 domain-containing protein</fullName>
    </recommendedName>
</protein>
<dbReference type="AlphaFoldDB" id="A0A7W7TZZ2"/>
<proteinExistence type="predicted"/>
<evidence type="ECO:0000313" key="1">
    <source>
        <dbReference type="EMBL" id="MBB4982106.1"/>
    </source>
</evidence>
<reference evidence="1 2" key="1">
    <citation type="submission" date="2020-08" db="EMBL/GenBank/DDBJ databases">
        <title>Genomic Encyclopedia of Type Strains, Phase III (KMG-III): the genomes of soil and plant-associated and newly described type strains.</title>
        <authorList>
            <person name="Whitman W."/>
        </authorList>
    </citation>
    <scope>NUCLEOTIDE SEQUENCE [LARGE SCALE GENOMIC DNA]</scope>
    <source>
        <strain evidence="1 2">SFB5A</strain>
    </source>
</reference>
<dbReference type="RefSeq" id="WP_116160226.1">
    <property type="nucleotide sequence ID" value="NZ_JACHJY010000004.1"/>
</dbReference>
<comment type="caution">
    <text evidence="1">The sequence shown here is derived from an EMBL/GenBank/DDBJ whole genome shotgun (WGS) entry which is preliminary data.</text>
</comment>
<evidence type="ECO:0008006" key="3">
    <source>
        <dbReference type="Google" id="ProtNLM"/>
    </source>
</evidence>
<name>A0A7W7TZZ2_9ACTN</name>
<keyword evidence="2" id="KW-1185">Reference proteome</keyword>
<dbReference type="SUPFAM" id="SSF54427">
    <property type="entry name" value="NTF2-like"/>
    <property type="match status" value="1"/>
</dbReference>
<dbReference type="Proteomes" id="UP000582643">
    <property type="component" value="Unassembled WGS sequence"/>
</dbReference>